<sequence length="549" mass="61712">MIPLFLVLLLHLHPAWARQVNISVDASRIIGNLEATTRFFGADEPNEAVYPDGKALIHNLGNLGPHQTYSRAHNLLTTCDPENQTEPHRLKWGCTNAYTEDDSGNPIYNFTIVDEIFDTYLAHGVKPYAQASFMPKALSTSPDPYTFYFDPSSEYNLIYVGWSYPPTSWEKWGALNYQWVKHCVERYGKDEVESWYWEVWNEPTIPYWNGTQAQYFTLYDYAVEGILRALPSATVGGPEVAGGPDADWLGLFLDHTINGRNNATGGKDSTPGHLQMNMSAALHNVEDAFVVIQSYDSLNNLPVVIGEDDPDGCAACVTPEIDYRNGLIFPSYTAASFTRQIDLAVKYGINLTGQLTWAFVFDDYPFFNNFRVLATNQINKPILNIFRMFGKMQSQRLAATSTGQYQLESVVEGSIRDESDVGVLASIDDKENKMAVMIWNYHDNALPKPDAQISFNISNAFPGCTEGRLKHYRIDQSHSNAYSTWLAMDSPQDPTQQQYTQLKAAGELQMLHEPTTIKLDSEEEGLRFELPIHAVSLLVLEGVRGSQHI</sequence>
<dbReference type="Proteomes" id="UP001281147">
    <property type="component" value="Unassembled WGS sequence"/>
</dbReference>
<organism evidence="1 2">
    <name type="scientific">Vermiconidia calcicola</name>
    <dbReference type="NCBI Taxonomy" id="1690605"/>
    <lineage>
        <taxon>Eukaryota</taxon>
        <taxon>Fungi</taxon>
        <taxon>Dikarya</taxon>
        <taxon>Ascomycota</taxon>
        <taxon>Pezizomycotina</taxon>
        <taxon>Dothideomycetes</taxon>
        <taxon>Dothideomycetidae</taxon>
        <taxon>Mycosphaerellales</taxon>
        <taxon>Extremaceae</taxon>
        <taxon>Vermiconidia</taxon>
    </lineage>
</organism>
<accession>A0ACC3MM14</accession>
<evidence type="ECO:0000313" key="1">
    <source>
        <dbReference type="EMBL" id="KAK3698204.1"/>
    </source>
</evidence>
<keyword evidence="2" id="KW-1185">Reference proteome</keyword>
<protein>
    <submittedName>
        <fullName evidence="1">Uncharacterized protein</fullName>
    </submittedName>
</protein>
<reference evidence="1" key="1">
    <citation type="submission" date="2023-07" db="EMBL/GenBank/DDBJ databases">
        <title>Black Yeasts Isolated from many extreme environments.</title>
        <authorList>
            <person name="Coleine C."/>
            <person name="Stajich J.E."/>
            <person name="Selbmann L."/>
        </authorList>
    </citation>
    <scope>NUCLEOTIDE SEQUENCE</scope>
    <source>
        <strain evidence="1">CCFEE 5714</strain>
    </source>
</reference>
<gene>
    <name evidence="1" type="ORF">LTR37_017029</name>
</gene>
<evidence type="ECO:0000313" key="2">
    <source>
        <dbReference type="Proteomes" id="UP001281147"/>
    </source>
</evidence>
<dbReference type="EMBL" id="JAUTXU010000213">
    <property type="protein sequence ID" value="KAK3698204.1"/>
    <property type="molecule type" value="Genomic_DNA"/>
</dbReference>
<name>A0ACC3MM14_9PEZI</name>
<comment type="caution">
    <text evidence="1">The sequence shown here is derived from an EMBL/GenBank/DDBJ whole genome shotgun (WGS) entry which is preliminary data.</text>
</comment>
<proteinExistence type="predicted"/>